<protein>
    <submittedName>
        <fullName evidence="2">Uncharacterized protein</fullName>
    </submittedName>
</protein>
<evidence type="ECO:0000313" key="2">
    <source>
        <dbReference type="EMBL" id="KAL1123729.1"/>
    </source>
</evidence>
<accession>A0ABD0Y9J3</accession>
<organism evidence="2 3">
    <name type="scientific">Ranatra chinensis</name>
    <dbReference type="NCBI Taxonomy" id="642074"/>
    <lineage>
        <taxon>Eukaryota</taxon>
        <taxon>Metazoa</taxon>
        <taxon>Ecdysozoa</taxon>
        <taxon>Arthropoda</taxon>
        <taxon>Hexapoda</taxon>
        <taxon>Insecta</taxon>
        <taxon>Pterygota</taxon>
        <taxon>Neoptera</taxon>
        <taxon>Paraneoptera</taxon>
        <taxon>Hemiptera</taxon>
        <taxon>Heteroptera</taxon>
        <taxon>Panheteroptera</taxon>
        <taxon>Nepomorpha</taxon>
        <taxon>Nepidae</taxon>
        <taxon>Ranatrinae</taxon>
        <taxon>Ranatra</taxon>
    </lineage>
</organism>
<proteinExistence type="predicted"/>
<comment type="caution">
    <text evidence="2">The sequence shown here is derived from an EMBL/GenBank/DDBJ whole genome shotgun (WGS) entry which is preliminary data.</text>
</comment>
<gene>
    <name evidence="2" type="ORF">AAG570_001502</name>
</gene>
<name>A0ABD0Y9J3_9HEMI</name>
<keyword evidence="3" id="KW-1185">Reference proteome</keyword>
<evidence type="ECO:0000313" key="3">
    <source>
        <dbReference type="Proteomes" id="UP001558652"/>
    </source>
</evidence>
<dbReference type="EMBL" id="JBFDAA010000011">
    <property type="protein sequence ID" value="KAL1123729.1"/>
    <property type="molecule type" value="Genomic_DNA"/>
</dbReference>
<sequence length="283" mass="30442">MNGGSTERVLVGLEEWGAAFTRRTSASGTRAAVAPPRLQSGVPVLQPPPVSSGVPAMASRVQVRRCSSPVVGCPPDSPVGGGSKSSSTCSSDNGGGPSSHEYDDKDNNWTIEDFDIIKTIVPLMIQTWPGRFKGGPRDEKGKTTTVHIPPIDVFGRSGFVSTRFEQPPVSCLIGAITREISRSARREVRGVKLQQNRAVEQIRQPTQHSAMLHCVQSESTTERFIKVFGPVVCFVTVNGVIPKLWKVVGLYAGVSNIVLTPTSGCCCILQNNLFQISHLTDTE</sequence>
<dbReference type="Proteomes" id="UP001558652">
    <property type="component" value="Unassembled WGS sequence"/>
</dbReference>
<reference evidence="2 3" key="1">
    <citation type="submission" date="2024-07" db="EMBL/GenBank/DDBJ databases">
        <title>Chromosome-level genome assembly of the water stick insect Ranatra chinensis (Heteroptera: Nepidae).</title>
        <authorList>
            <person name="Liu X."/>
        </authorList>
    </citation>
    <scope>NUCLEOTIDE SEQUENCE [LARGE SCALE GENOMIC DNA]</scope>
    <source>
        <strain evidence="2">Cailab_2021Rc</strain>
        <tissue evidence="2">Muscle</tissue>
    </source>
</reference>
<evidence type="ECO:0000256" key="1">
    <source>
        <dbReference type="SAM" id="MobiDB-lite"/>
    </source>
</evidence>
<feature type="region of interest" description="Disordered" evidence="1">
    <location>
        <begin position="20"/>
        <end position="106"/>
    </location>
</feature>
<dbReference type="AlphaFoldDB" id="A0ABD0Y9J3"/>